<keyword evidence="3" id="KW-1185">Reference proteome</keyword>
<dbReference type="Proteomes" id="UP000236333">
    <property type="component" value="Unassembled WGS sequence"/>
</dbReference>
<feature type="region of interest" description="Disordered" evidence="1">
    <location>
        <begin position="44"/>
        <end position="93"/>
    </location>
</feature>
<protein>
    <submittedName>
        <fullName evidence="2">Uncharacterized protein</fullName>
    </submittedName>
</protein>
<dbReference type="EMBL" id="PGGS01000046">
    <property type="protein sequence ID" value="PNH10787.1"/>
    <property type="molecule type" value="Genomic_DNA"/>
</dbReference>
<feature type="compositionally biased region" description="Acidic residues" evidence="1">
    <location>
        <begin position="47"/>
        <end position="67"/>
    </location>
</feature>
<organism evidence="2 3">
    <name type="scientific">Tetrabaena socialis</name>
    <dbReference type="NCBI Taxonomy" id="47790"/>
    <lineage>
        <taxon>Eukaryota</taxon>
        <taxon>Viridiplantae</taxon>
        <taxon>Chlorophyta</taxon>
        <taxon>core chlorophytes</taxon>
        <taxon>Chlorophyceae</taxon>
        <taxon>CS clade</taxon>
        <taxon>Chlamydomonadales</taxon>
        <taxon>Tetrabaenaceae</taxon>
        <taxon>Tetrabaena</taxon>
    </lineage>
</organism>
<evidence type="ECO:0000313" key="2">
    <source>
        <dbReference type="EMBL" id="PNH10787.1"/>
    </source>
</evidence>
<sequence length="174" mass="19558">MGDSEKRVVGFDTSPEECTLNTEAGVCKMQTQRSLLSELLALQALGDGDDSDSGEDTETEVEEDDHEVEAPVQDTSGLRSSEPVSIPWPCAGRSEDKAKDAYRRLVCARQVEQLHIQQQQQQLYQQQQQQLALQQRQRQHMLLQQQQLLQQRQGVQPTNQVAQGQHFGGQAHAH</sequence>
<dbReference type="AlphaFoldDB" id="A0A2J8AE49"/>
<evidence type="ECO:0000313" key="3">
    <source>
        <dbReference type="Proteomes" id="UP000236333"/>
    </source>
</evidence>
<comment type="caution">
    <text evidence="2">The sequence shown here is derived from an EMBL/GenBank/DDBJ whole genome shotgun (WGS) entry which is preliminary data.</text>
</comment>
<feature type="compositionally biased region" description="Polar residues" evidence="1">
    <location>
        <begin position="73"/>
        <end position="83"/>
    </location>
</feature>
<evidence type="ECO:0000256" key="1">
    <source>
        <dbReference type="SAM" id="MobiDB-lite"/>
    </source>
</evidence>
<reference evidence="2 3" key="1">
    <citation type="journal article" date="2017" name="Mol. Biol. Evol.">
        <title>The 4-celled Tetrabaena socialis nuclear genome reveals the essential components for genetic control of cell number at the origin of multicellularity in the volvocine lineage.</title>
        <authorList>
            <person name="Featherston J."/>
            <person name="Arakaki Y."/>
            <person name="Hanschen E.R."/>
            <person name="Ferris P.J."/>
            <person name="Michod R.E."/>
            <person name="Olson B.J.S.C."/>
            <person name="Nozaki H."/>
            <person name="Durand P.M."/>
        </authorList>
    </citation>
    <scope>NUCLEOTIDE SEQUENCE [LARGE SCALE GENOMIC DNA]</scope>
    <source>
        <strain evidence="2 3">NIES-571</strain>
    </source>
</reference>
<gene>
    <name evidence="2" type="ORF">TSOC_002424</name>
</gene>
<accession>A0A2J8AE49</accession>
<name>A0A2J8AE49_9CHLO</name>
<proteinExistence type="predicted"/>